<keyword evidence="2" id="KW-1185">Reference proteome</keyword>
<gene>
    <name evidence="1" type="ORF">GCM10007320_54180</name>
</gene>
<protein>
    <submittedName>
        <fullName evidence="1">Uncharacterized protein</fullName>
    </submittedName>
</protein>
<evidence type="ECO:0000313" key="2">
    <source>
        <dbReference type="Proteomes" id="UP000626210"/>
    </source>
</evidence>
<accession>A0ABQ3G952</accession>
<reference evidence="2" key="1">
    <citation type="journal article" date="2019" name="Int. J. Syst. Evol. Microbiol.">
        <title>The Global Catalogue of Microorganisms (GCM) 10K type strain sequencing project: providing services to taxonomists for standard genome sequencing and annotation.</title>
        <authorList>
            <consortium name="The Broad Institute Genomics Platform"/>
            <consortium name="The Broad Institute Genome Sequencing Center for Infectious Disease"/>
            <person name="Wu L."/>
            <person name="Ma J."/>
        </authorList>
    </citation>
    <scope>NUCLEOTIDE SEQUENCE [LARGE SCALE GENOMIC DNA]</scope>
    <source>
        <strain evidence="2">KCTC 23314</strain>
    </source>
</reference>
<dbReference type="Gene3D" id="3.30.700.10">
    <property type="entry name" value="Glycoprotein, Type 4 Pilin"/>
    <property type="match status" value="1"/>
</dbReference>
<dbReference type="SUPFAM" id="SSF54523">
    <property type="entry name" value="Pili subunits"/>
    <property type="match status" value="1"/>
</dbReference>
<dbReference type="EMBL" id="BMYK01000026">
    <property type="protein sequence ID" value="GHC98455.1"/>
    <property type="molecule type" value="Genomic_DNA"/>
</dbReference>
<dbReference type="Proteomes" id="UP000626210">
    <property type="component" value="Unassembled WGS sequence"/>
</dbReference>
<comment type="caution">
    <text evidence="1">The sequence shown here is derived from an EMBL/GenBank/DDBJ whole genome shotgun (WGS) entry which is preliminary data.</text>
</comment>
<name>A0ABQ3G952_9BURK</name>
<evidence type="ECO:0000313" key="1">
    <source>
        <dbReference type="EMBL" id="GHC98455.1"/>
    </source>
</evidence>
<sequence>MAVFLQAYHMDYGRYPDELPADFQKLDPWGNPYQYLPIEGSSVGERRKDKSLVPINTDFDLYSMGPDGRSVGPLTASASRDDIVRAANGRFIGVAVDF</sequence>
<proteinExistence type="predicted"/>
<dbReference type="InterPro" id="IPR045584">
    <property type="entry name" value="Pilin-like"/>
</dbReference>
<organism evidence="1 2">
    <name type="scientific">Pseudorhodoferax aquiterrae</name>
    <dbReference type="NCBI Taxonomy" id="747304"/>
    <lineage>
        <taxon>Bacteria</taxon>
        <taxon>Pseudomonadati</taxon>
        <taxon>Pseudomonadota</taxon>
        <taxon>Betaproteobacteria</taxon>
        <taxon>Burkholderiales</taxon>
        <taxon>Comamonadaceae</taxon>
    </lineage>
</organism>